<name>A0ACA9NNL3_9GLOM</name>
<sequence length="110" mass="12400">SQPDKEKAITPDPMPKIEHSSTQIQKAESSTTFLPQNIIDINIAKTFDFVEMKHKERVTEPFYKNQNLELSIILQSISNSSELSLDNNSSNQSNSSCGFEFKLPTNLLPN</sequence>
<accession>A0ACA9NNL3</accession>
<evidence type="ECO:0000313" key="2">
    <source>
        <dbReference type="Proteomes" id="UP000789702"/>
    </source>
</evidence>
<proteinExistence type="predicted"/>
<feature type="non-terminal residue" evidence="1">
    <location>
        <position position="1"/>
    </location>
</feature>
<gene>
    <name evidence="1" type="ORF">DHETER_LOCUS10080</name>
</gene>
<organism evidence="1 2">
    <name type="scientific">Dentiscutata heterogama</name>
    <dbReference type="NCBI Taxonomy" id="1316150"/>
    <lineage>
        <taxon>Eukaryota</taxon>
        <taxon>Fungi</taxon>
        <taxon>Fungi incertae sedis</taxon>
        <taxon>Mucoromycota</taxon>
        <taxon>Glomeromycotina</taxon>
        <taxon>Glomeromycetes</taxon>
        <taxon>Diversisporales</taxon>
        <taxon>Gigasporaceae</taxon>
        <taxon>Dentiscutata</taxon>
    </lineage>
</organism>
<comment type="caution">
    <text evidence="1">The sequence shown here is derived from an EMBL/GenBank/DDBJ whole genome shotgun (WGS) entry which is preliminary data.</text>
</comment>
<keyword evidence="2" id="KW-1185">Reference proteome</keyword>
<protein>
    <submittedName>
        <fullName evidence="1">7389_t:CDS:1</fullName>
    </submittedName>
</protein>
<dbReference type="EMBL" id="CAJVPU010018920">
    <property type="protein sequence ID" value="CAG8668679.1"/>
    <property type="molecule type" value="Genomic_DNA"/>
</dbReference>
<reference evidence="1" key="1">
    <citation type="submission" date="2021-06" db="EMBL/GenBank/DDBJ databases">
        <authorList>
            <person name="Kallberg Y."/>
            <person name="Tangrot J."/>
            <person name="Rosling A."/>
        </authorList>
    </citation>
    <scope>NUCLEOTIDE SEQUENCE</scope>
    <source>
        <strain evidence="1">IL203A</strain>
    </source>
</reference>
<evidence type="ECO:0000313" key="1">
    <source>
        <dbReference type="EMBL" id="CAG8668679.1"/>
    </source>
</evidence>
<dbReference type="Proteomes" id="UP000789702">
    <property type="component" value="Unassembled WGS sequence"/>
</dbReference>